<reference evidence="2 3" key="1">
    <citation type="submission" date="2023-06" db="EMBL/GenBank/DDBJ databases">
        <title>Sporosarcina sp. nov., isolated from Korean traditional fermented seafood 'Jeotgal'.</title>
        <authorList>
            <person name="Yang A.I."/>
            <person name="Shin N.-R."/>
        </authorList>
    </citation>
    <scope>NUCLEOTIDE SEQUENCE [LARGE SCALE GENOMIC DNA]</scope>
    <source>
        <strain evidence="2 3">KCTC13119</strain>
    </source>
</reference>
<dbReference type="Proteomes" id="UP001282284">
    <property type="component" value="Unassembled WGS sequence"/>
</dbReference>
<evidence type="ECO:0000256" key="1">
    <source>
        <dbReference type="SAM" id="Phobius"/>
    </source>
</evidence>
<sequence>MRKLWLYWWIANIFWAVIFSVGTAFVWLRDIDGAGVTQTPEAKLIAFSLLLIVFIFPVILQVVWLIVNIVIISKNKNNRHHA</sequence>
<proteinExistence type="predicted"/>
<comment type="caution">
    <text evidence="2">The sequence shown here is derived from an EMBL/GenBank/DDBJ whole genome shotgun (WGS) entry which is preliminary data.</text>
</comment>
<dbReference type="Pfam" id="PF13061">
    <property type="entry name" value="DUF3923"/>
    <property type="match status" value="1"/>
</dbReference>
<keyword evidence="1" id="KW-0472">Membrane</keyword>
<dbReference type="RefSeq" id="WP_317945625.1">
    <property type="nucleotide sequence ID" value="NZ_JAUBDI010000018.1"/>
</dbReference>
<keyword evidence="1" id="KW-0812">Transmembrane</keyword>
<keyword evidence="3" id="KW-1185">Reference proteome</keyword>
<keyword evidence="1" id="KW-1133">Transmembrane helix</keyword>
<evidence type="ECO:0000313" key="2">
    <source>
        <dbReference type="EMBL" id="MDW0114514.1"/>
    </source>
</evidence>
<dbReference type="EMBL" id="JAUBDI010000018">
    <property type="protein sequence ID" value="MDW0114514.1"/>
    <property type="molecule type" value="Genomic_DNA"/>
</dbReference>
<evidence type="ECO:0000313" key="3">
    <source>
        <dbReference type="Proteomes" id="UP001282284"/>
    </source>
</evidence>
<feature type="transmembrane region" description="Helical" evidence="1">
    <location>
        <begin position="44"/>
        <end position="71"/>
    </location>
</feature>
<dbReference type="InterPro" id="IPR025037">
    <property type="entry name" value="DUF3923"/>
</dbReference>
<protein>
    <submittedName>
        <fullName evidence="2">DUF3923 family protein</fullName>
    </submittedName>
</protein>
<feature type="transmembrane region" description="Helical" evidence="1">
    <location>
        <begin position="7"/>
        <end position="28"/>
    </location>
</feature>
<gene>
    <name evidence="2" type="ORF">QT711_15045</name>
</gene>
<name>A0ABU4GBZ0_9BACL</name>
<accession>A0ABU4GBZ0</accession>
<organism evidence="2 3">
    <name type="scientific">Sporosarcina saromensis</name>
    <dbReference type="NCBI Taxonomy" id="359365"/>
    <lineage>
        <taxon>Bacteria</taxon>
        <taxon>Bacillati</taxon>
        <taxon>Bacillota</taxon>
        <taxon>Bacilli</taxon>
        <taxon>Bacillales</taxon>
        <taxon>Caryophanaceae</taxon>
        <taxon>Sporosarcina</taxon>
    </lineage>
</organism>